<feature type="region of interest" description="Disordered" evidence="1">
    <location>
        <begin position="118"/>
        <end position="160"/>
    </location>
</feature>
<protein>
    <submittedName>
        <fullName evidence="3">Uncharacterized protein</fullName>
    </submittedName>
</protein>
<dbReference type="EMBL" id="JARAKH010000018">
    <property type="protein sequence ID" value="KAK8394876.1"/>
    <property type="molecule type" value="Genomic_DNA"/>
</dbReference>
<feature type="transmembrane region" description="Helical" evidence="2">
    <location>
        <begin position="30"/>
        <end position="53"/>
    </location>
</feature>
<reference evidence="3 4" key="1">
    <citation type="submission" date="2023-03" db="EMBL/GenBank/DDBJ databases">
        <title>High-quality genome of Scylla paramamosain provides insights in environmental adaptation.</title>
        <authorList>
            <person name="Zhang L."/>
        </authorList>
    </citation>
    <scope>NUCLEOTIDE SEQUENCE [LARGE SCALE GENOMIC DNA]</scope>
    <source>
        <strain evidence="3">LZ_2023a</strain>
        <tissue evidence="3">Muscle</tissue>
    </source>
</reference>
<keyword evidence="2" id="KW-0812">Transmembrane</keyword>
<feature type="compositionally biased region" description="Low complexity" evidence="1">
    <location>
        <begin position="118"/>
        <end position="139"/>
    </location>
</feature>
<dbReference type="AlphaFoldDB" id="A0AAW0U516"/>
<keyword evidence="2" id="KW-0472">Membrane</keyword>
<comment type="caution">
    <text evidence="3">The sequence shown here is derived from an EMBL/GenBank/DDBJ whole genome shotgun (WGS) entry which is preliminary data.</text>
</comment>
<evidence type="ECO:0000256" key="1">
    <source>
        <dbReference type="SAM" id="MobiDB-lite"/>
    </source>
</evidence>
<name>A0AAW0U516_SCYPA</name>
<proteinExistence type="predicted"/>
<accession>A0AAW0U516</accession>
<dbReference type="Proteomes" id="UP001487740">
    <property type="component" value="Unassembled WGS sequence"/>
</dbReference>
<evidence type="ECO:0000313" key="4">
    <source>
        <dbReference type="Proteomes" id="UP001487740"/>
    </source>
</evidence>
<feature type="transmembrane region" description="Helical" evidence="2">
    <location>
        <begin position="59"/>
        <end position="77"/>
    </location>
</feature>
<keyword evidence="4" id="KW-1185">Reference proteome</keyword>
<gene>
    <name evidence="3" type="ORF">O3P69_005980</name>
</gene>
<feature type="region of interest" description="Disordered" evidence="1">
    <location>
        <begin position="185"/>
        <end position="224"/>
    </location>
</feature>
<sequence length="244" mass="26106">MTLTENAEERGENVQQQTILGIEKSELIRLSVFVVILWLIVLMTVVAAIGVYTSQANQVIVMSCMAVLSVVFGLACWKLNAIISLSKIVEADAAAKADPPPTYEDVLHAEAPPPPYFSVVSEAEGSSSSSSGPASSAKPVSRKCEDTQTSHESNSPSKQLNIRDNATFRKWLGNPGMLQSVILRSSRRSSARNPAPQQSLKVSEGRDLSLRRTSSTPSFTGVASPSLLARCPSTPSLHATCGCF</sequence>
<feature type="compositionally biased region" description="Polar residues" evidence="1">
    <location>
        <begin position="211"/>
        <end position="223"/>
    </location>
</feature>
<evidence type="ECO:0000313" key="3">
    <source>
        <dbReference type="EMBL" id="KAK8394876.1"/>
    </source>
</evidence>
<feature type="compositionally biased region" description="Polar residues" evidence="1">
    <location>
        <begin position="150"/>
        <end position="160"/>
    </location>
</feature>
<evidence type="ECO:0000256" key="2">
    <source>
        <dbReference type="SAM" id="Phobius"/>
    </source>
</evidence>
<organism evidence="3 4">
    <name type="scientific">Scylla paramamosain</name>
    <name type="common">Mud crab</name>
    <dbReference type="NCBI Taxonomy" id="85552"/>
    <lineage>
        <taxon>Eukaryota</taxon>
        <taxon>Metazoa</taxon>
        <taxon>Ecdysozoa</taxon>
        <taxon>Arthropoda</taxon>
        <taxon>Crustacea</taxon>
        <taxon>Multicrustacea</taxon>
        <taxon>Malacostraca</taxon>
        <taxon>Eumalacostraca</taxon>
        <taxon>Eucarida</taxon>
        <taxon>Decapoda</taxon>
        <taxon>Pleocyemata</taxon>
        <taxon>Brachyura</taxon>
        <taxon>Eubrachyura</taxon>
        <taxon>Portunoidea</taxon>
        <taxon>Portunidae</taxon>
        <taxon>Portuninae</taxon>
        <taxon>Scylla</taxon>
    </lineage>
</organism>
<keyword evidence="2" id="KW-1133">Transmembrane helix</keyword>